<dbReference type="EMBL" id="RAXZ01000009">
    <property type="protein sequence ID" value="RKG52726.1"/>
    <property type="molecule type" value="Genomic_DNA"/>
</dbReference>
<evidence type="ECO:0000313" key="1">
    <source>
        <dbReference type="EMBL" id="RKG52726.1"/>
    </source>
</evidence>
<evidence type="ECO:0000313" key="2">
    <source>
        <dbReference type="Proteomes" id="UP000281084"/>
    </source>
</evidence>
<dbReference type="Proteomes" id="UP000281084">
    <property type="component" value="Unassembled WGS sequence"/>
</dbReference>
<sequence length="149" mass="17717">MLMSDSQAEIAFSLADEQLKFEVDGQIIEISKGLNFIIAQSVRFGRIDALAIENMIYVIEELLEQLKLDFHKQRMSQTADESMRQISTLFFYDAKHIDRTMLEHAFNEWVERLEYYTNKVGHDFKLWAYFVMIREMMHHLNVFTINLNN</sequence>
<dbReference type="AlphaFoldDB" id="A0A3A8G404"/>
<protein>
    <submittedName>
        <fullName evidence="1">Uncharacterized protein</fullName>
    </submittedName>
</protein>
<organism evidence="1 2">
    <name type="scientific">Acinetobacter cumulans</name>
    <dbReference type="NCBI Taxonomy" id="2136182"/>
    <lineage>
        <taxon>Bacteria</taxon>
        <taxon>Pseudomonadati</taxon>
        <taxon>Pseudomonadota</taxon>
        <taxon>Gammaproteobacteria</taxon>
        <taxon>Moraxellales</taxon>
        <taxon>Moraxellaceae</taxon>
        <taxon>Acinetobacter</taxon>
    </lineage>
</organism>
<gene>
    <name evidence="1" type="ORF">D7V64_09115</name>
</gene>
<comment type="caution">
    <text evidence="1">The sequence shown here is derived from an EMBL/GenBank/DDBJ whole genome shotgun (WGS) entry which is preliminary data.</text>
</comment>
<accession>A0A3A8G404</accession>
<proteinExistence type="predicted"/>
<reference evidence="1 2" key="1">
    <citation type="submission" date="2018-09" db="EMBL/GenBank/DDBJ databases">
        <title>The draft genome of Acinetobacter spp. strains.</title>
        <authorList>
            <person name="Qin J."/>
            <person name="Feng Y."/>
            <person name="Zong Z."/>
        </authorList>
    </citation>
    <scope>NUCLEOTIDE SEQUENCE [LARGE SCALE GENOMIC DNA]</scope>
    <source>
        <strain evidence="1 2">WCHAc060002</strain>
    </source>
</reference>
<name>A0A3A8G404_9GAMM</name>